<sequence length="45" mass="5430">MYSYFFDSELTTEFFFISILSGALLSFFIFLLFWLTNQNAIFKKQ</sequence>
<name>A0A0A2BCH6_PROMR</name>
<proteinExistence type="predicted"/>
<feature type="transmembrane region" description="Helical" evidence="1">
    <location>
        <begin position="14"/>
        <end position="35"/>
    </location>
</feature>
<reference evidence="3" key="1">
    <citation type="journal article" date="2014" name="Sci. Data">
        <title>Genomes of diverse isolates of the marine cyanobacterium Prochlorococcus.</title>
        <authorList>
            <person name="Biller S."/>
            <person name="Berube P."/>
            <person name="Thompson J."/>
            <person name="Kelly L."/>
            <person name="Roggensack S."/>
            <person name="Awad L."/>
            <person name="Roache-Johnson K."/>
            <person name="Ding H."/>
            <person name="Giovannoni S.J."/>
            <person name="Moore L.R."/>
            <person name="Chisholm S.W."/>
        </authorList>
    </citation>
    <scope>NUCLEOTIDE SEQUENCE [LARGE SCALE GENOMIC DNA]</scope>
</reference>
<dbReference type="Proteomes" id="UP000030481">
    <property type="component" value="Unassembled WGS sequence"/>
</dbReference>
<evidence type="ECO:0000256" key="1">
    <source>
        <dbReference type="SAM" id="Phobius"/>
    </source>
</evidence>
<accession>A0A0A2BCH6</accession>
<protein>
    <submittedName>
        <fullName evidence="2">Uncharacterized protein</fullName>
    </submittedName>
</protein>
<evidence type="ECO:0000313" key="2">
    <source>
        <dbReference type="EMBL" id="KGG10344.1"/>
    </source>
</evidence>
<gene>
    <name evidence="2" type="ORF">EV01_0247</name>
</gene>
<keyword evidence="1" id="KW-0472">Membrane</keyword>
<keyword evidence="1" id="KW-1133">Transmembrane helix</keyword>
<keyword evidence="1" id="KW-0812">Transmembrane</keyword>
<dbReference type="EMBL" id="JNAR01000004">
    <property type="protein sequence ID" value="KGG10344.1"/>
    <property type="molecule type" value="Genomic_DNA"/>
</dbReference>
<comment type="caution">
    <text evidence="2">The sequence shown here is derived from an EMBL/GenBank/DDBJ whole genome shotgun (WGS) entry which is preliminary data.</text>
</comment>
<dbReference type="AlphaFoldDB" id="A0A0A2BCH6"/>
<evidence type="ECO:0000313" key="3">
    <source>
        <dbReference type="Proteomes" id="UP000030481"/>
    </source>
</evidence>
<organism evidence="2 3">
    <name type="scientific">Prochlorococcus marinus str. MIT 9401</name>
    <dbReference type="NCBI Taxonomy" id="167551"/>
    <lineage>
        <taxon>Bacteria</taxon>
        <taxon>Bacillati</taxon>
        <taxon>Cyanobacteriota</taxon>
        <taxon>Cyanophyceae</taxon>
        <taxon>Synechococcales</taxon>
        <taxon>Prochlorococcaceae</taxon>
        <taxon>Prochlorococcus</taxon>
    </lineage>
</organism>